<dbReference type="EMBL" id="JAVHNQ010000019">
    <property type="protein sequence ID" value="KAK6329756.1"/>
    <property type="molecule type" value="Genomic_DNA"/>
</dbReference>
<accession>A0AAV9TWS8</accession>
<evidence type="ECO:0000313" key="1">
    <source>
        <dbReference type="EMBL" id="KAK6329756.1"/>
    </source>
</evidence>
<protein>
    <recommendedName>
        <fullName evidence="3">Phosphoglycerate mutase</fullName>
    </recommendedName>
</protein>
<dbReference type="Gene3D" id="3.40.50.1240">
    <property type="entry name" value="Phosphoglycerate mutase-like"/>
    <property type="match status" value="1"/>
</dbReference>
<dbReference type="GO" id="GO:0005737">
    <property type="term" value="C:cytoplasm"/>
    <property type="evidence" value="ECO:0007669"/>
    <property type="project" value="TreeGrafter"/>
</dbReference>
<dbReference type="Pfam" id="PF00300">
    <property type="entry name" value="His_Phos_1"/>
    <property type="match status" value="1"/>
</dbReference>
<proteinExistence type="predicted"/>
<dbReference type="PANTHER" id="PTHR48100">
    <property type="entry name" value="BROAD-SPECIFICITY PHOSPHATASE YOR283W-RELATED"/>
    <property type="match status" value="1"/>
</dbReference>
<dbReference type="InterPro" id="IPR013078">
    <property type="entry name" value="His_Pase_superF_clade-1"/>
</dbReference>
<dbReference type="GO" id="GO:0016791">
    <property type="term" value="F:phosphatase activity"/>
    <property type="evidence" value="ECO:0007669"/>
    <property type="project" value="TreeGrafter"/>
</dbReference>
<dbReference type="SUPFAM" id="SSF53254">
    <property type="entry name" value="Phosphoglycerate mutase-like"/>
    <property type="match status" value="1"/>
</dbReference>
<dbReference type="PANTHER" id="PTHR48100:SF1">
    <property type="entry name" value="HISTIDINE PHOSPHATASE FAMILY PROTEIN-RELATED"/>
    <property type="match status" value="1"/>
</dbReference>
<name>A0AAV9TWS8_9PEZI</name>
<dbReference type="AlphaFoldDB" id="A0AAV9TWS8"/>
<comment type="caution">
    <text evidence="1">The sequence shown here is derived from an EMBL/GenBank/DDBJ whole genome shotgun (WGS) entry which is preliminary data.</text>
</comment>
<gene>
    <name evidence="1" type="ORF">TWF696_003620</name>
</gene>
<evidence type="ECO:0008006" key="3">
    <source>
        <dbReference type="Google" id="ProtNLM"/>
    </source>
</evidence>
<evidence type="ECO:0000313" key="2">
    <source>
        <dbReference type="Proteomes" id="UP001375240"/>
    </source>
</evidence>
<sequence>MEYLASGREGIFEYSVERGLFAQSLPEYLIDDREFNSRYHQKNFGLMLFNEKDQPDWHAFVKRVNELNAAAAPDETYKVFYLARHGQGPHNYIIDTYGQPEWNKRIALLKEYDGLKLGPDPDLTQQGIKEATYINKVWKDQIHEYGLSHAGALPQKFYASPFTRALRTLEVTWKDIVLHLPDAPRVTVRENFRETIGRHWCDMRGSMPEVKERFNFIDVEEGMSDEDNIWTEFRENETPGGPMDRRLRDALDDIFLKDGETFISITAHSGCLRSILRVTGHRIFHLETSVMIPIVVKAKLKPYHKDTVKLPQPVSGLPYNFNHPPTVTNGQKE</sequence>
<organism evidence="1 2">
    <name type="scientific">Orbilia brochopaga</name>
    <dbReference type="NCBI Taxonomy" id="3140254"/>
    <lineage>
        <taxon>Eukaryota</taxon>
        <taxon>Fungi</taxon>
        <taxon>Dikarya</taxon>
        <taxon>Ascomycota</taxon>
        <taxon>Pezizomycotina</taxon>
        <taxon>Orbiliomycetes</taxon>
        <taxon>Orbiliales</taxon>
        <taxon>Orbiliaceae</taxon>
        <taxon>Orbilia</taxon>
    </lineage>
</organism>
<dbReference type="Proteomes" id="UP001375240">
    <property type="component" value="Unassembled WGS sequence"/>
</dbReference>
<dbReference type="InterPro" id="IPR050275">
    <property type="entry name" value="PGM_Phosphatase"/>
</dbReference>
<dbReference type="InterPro" id="IPR029033">
    <property type="entry name" value="His_PPase_superfam"/>
</dbReference>
<dbReference type="SMART" id="SM00855">
    <property type="entry name" value="PGAM"/>
    <property type="match status" value="1"/>
</dbReference>
<keyword evidence="2" id="KW-1185">Reference proteome</keyword>
<reference evidence="1 2" key="1">
    <citation type="submission" date="2019-10" db="EMBL/GenBank/DDBJ databases">
        <authorList>
            <person name="Palmer J.M."/>
        </authorList>
    </citation>
    <scope>NUCLEOTIDE SEQUENCE [LARGE SCALE GENOMIC DNA]</scope>
    <source>
        <strain evidence="1 2">TWF696</strain>
    </source>
</reference>
<dbReference type="CDD" id="cd07067">
    <property type="entry name" value="HP_PGM_like"/>
    <property type="match status" value="1"/>
</dbReference>